<keyword evidence="4" id="KW-0255">Endonuclease</keyword>
<dbReference type="AlphaFoldDB" id="A0AAW1K292"/>
<evidence type="ECO:0000256" key="2">
    <source>
        <dbReference type="ARBA" id="ARBA00022723"/>
    </source>
</evidence>
<keyword evidence="2" id="KW-0479">Metal-binding</keyword>
<name>A0AAW1K292_POPJA</name>
<gene>
    <name evidence="4" type="ORF">QE152_g25574</name>
</gene>
<comment type="caution">
    <text evidence="4">The sequence shown here is derived from an EMBL/GenBank/DDBJ whole genome shotgun (WGS) entry which is preliminary data.</text>
</comment>
<dbReference type="Pfam" id="PF13359">
    <property type="entry name" value="DDE_Tnp_4"/>
    <property type="match status" value="1"/>
</dbReference>
<dbReference type="GO" id="GO:0004519">
    <property type="term" value="F:endonuclease activity"/>
    <property type="evidence" value="ECO:0007669"/>
    <property type="project" value="UniProtKB-KW"/>
</dbReference>
<sequence>MPITAAEITHVKQEFMGLYGFPHIIRCIDERHIKIQSPDDGNEKLYRNRKGYFSYNVQVVYDPYLKIRSIDTRWPGSTRDSSMFNASNLRRQIENDYHNFILLCDSAYPCKTYLMTCILHPASDAETRYNNAQTKAPIVLKDVSVYGNDAFLF</sequence>
<dbReference type="InterPro" id="IPR027806">
    <property type="entry name" value="HARBI1_dom"/>
</dbReference>
<accession>A0AAW1K292</accession>
<keyword evidence="4" id="KW-0378">Hydrolase</keyword>
<keyword evidence="4" id="KW-0540">Nuclease</keyword>
<organism evidence="4 5">
    <name type="scientific">Popillia japonica</name>
    <name type="common">Japanese beetle</name>
    <dbReference type="NCBI Taxonomy" id="7064"/>
    <lineage>
        <taxon>Eukaryota</taxon>
        <taxon>Metazoa</taxon>
        <taxon>Ecdysozoa</taxon>
        <taxon>Arthropoda</taxon>
        <taxon>Hexapoda</taxon>
        <taxon>Insecta</taxon>
        <taxon>Pterygota</taxon>
        <taxon>Neoptera</taxon>
        <taxon>Endopterygota</taxon>
        <taxon>Coleoptera</taxon>
        <taxon>Polyphaga</taxon>
        <taxon>Scarabaeiformia</taxon>
        <taxon>Scarabaeidae</taxon>
        <taxon>Rutelinae</taxon>
        <taxon>Popillia</taxon>
    </lineage>
</organism>
<evidence type="ECO:0000256" key="1">
    <source>
        <dbReference type="ARBA" id="ARBA00001968"/>
    </source>
</evidence>
<dbReference type="GO" id="GO:0046872">
    <property type="term" value="F:metal ion binding"/>
    <property type="evidence" value="ECO:0007669"/>
    <property type="project" value="UniProtKB-KW"/>
</dbReference>
<protein>
    <submittedName>
        <fullName evidence="4">DDE superfamily endonuclease</fullName>
    </submittedName>
</protein>
<reference evidence="4 5" key="1">
    <citation type="journal article" date="2024" name="BMC Genomics">
        <title>De novo assembly and annotation of Popillia japonica's genome with initial clues to its potential as an invasive pest.</title>
        <authorList>
            <person name="Cucini C."/>
            <person name="Boschi S."/>
            <person name="Funari R."/>
            <person name="Cardaioli E."/>
            <person name="Iannotti N."/>
            <person name="Marturano G."/>
            <person name="Paoli F."/>
            <person name="Bruttini M."/>
            <person name="Carapelli A."/>
            <person name="Frati F."/>
            <person name="Nardi F."/>
        </authorList>
    </citation>
    <scope>NUCLEOTIDE SEQUENCE [LARGE SCALE GENOMIC DNA]</scope>
    <source>
        <strain evidence="4">DMR45628</strain>
    </source>
</reference>
<evidence type="ECO:0000313" key="5">
    <source>
        <dbReference type="Proteomes" id="UP001458880"/>
    </source>
</evidence>
<proteinExistence type="predicted"/>
<keyword evidence="5" id="KW-1185">Reference proteome</keyword>
<dbReference type="Proteomes" id="UP001458880">
    <property type="component" value="Unassembled WGS sequence"/>
</dbReference>
<comment type="cofactor">
    <cofactor evidence="1">
        <name>a divalent metal cation</name>
        <dbReference type="ChEBI" id="CHEBI:60240"/>
    </cofactor>
</comment>
<evidence type="ECO:0000313" key="4">
    <source>
        <dbReference type="EMBL" id="KAK9711241.1"/>
    </source>
</evidence>
<evidence type="ECO:0000259" key="3">
    <source>
        <dbReference type="Pfam" id="PF13359"/>
    </source>
</evidence>
<dbReference type="EMBL" id="JASPKY010000283">
    <property type="protein sequence ID" value="KAK9711241.1"/>
    <property type="molecule type" value="Genomic_DNA"/>
</dbReference>
<feature type="domain" description="DDE Tnp4" evidence="3">
    <location>
        <begin position="29"/>
        <end position="140"/>
    </location>
</feature>